<evidence type="ECO:0000313" key="3">
    <source>
        <dbReference type="Proteomes" id="UP001147653"/>
    </source>
</evidence>
<gene>
    <name evidence="2" type="ORF">OJ997_23075</name>
</gene>
<feature type="transmembrane region" description="Helical" evidence="1">
    <location>
        <begin position="12"/>
        <end position="39"/>
    </location>
</feature>
<feature type="transmembrane region" description="Helical" evidence="1">
    <location>
        <begin position="59"/>
        <end position="80"/>
    </location>
</feature>
<name>A0A9X3SHH7_9ACTN</name>
<evidence type="ECO:0000256" key="1">
    <source>
        <dbReference type="SAM" id="Phobius"/>
    </source>
</evidence>
<keyword evidence="1" id="KW-0812">Transmembrane</keyword>
<comment type="caution">
    <text evidence="2">The sequence shown here is derived from an EMBL/GenBank/DDBJ whole genome shotgun (WGS) entry which is preliminary data.</text>
</comment>
<keyword evidence="3" id="KW-1185">Reference proteome</keyword>
<dbReference type="EMBL" id="JAPDDP010000048">
    <property type="protein sequence ID" value="MDA0183212.1"/>
    <property type="molecule type" value="Genomic_DNA"/>
</dbReference>
<reference evidence="2" key="1">
    <citation type="submission" date="2022-10" db="EMBL/GenBank/DDBJ databases">
        <title>The WGS of Solirubrobacter phytolaccae KCTC 29190.</title>
        <authorList>
            <person name="Jiang Z."/>
        </authorList>
    </citation>
    <scope>NUCLEOTIDE SEQUENCE</scope>
    <source>
        <strain evidence="2">KCTC 29190</strain>
    </source>
</reference>
<keyword evidence="1" id="KW-0472">Membrane</keyword>
<feature type="transmembrane region" description="Helical" evidence="1">
    <location>
        <begin position="92"/>
        <end position="113"/>
    </location>
</feature>
<evidence type="ECO:0008006" key="4">
    <source>
        <dbReference type="Google" id="ProtNLM"/>
    </source>
</evidence>
<dbReference type="RefSeq" id="WP_270027608.1">
    <property type="nucleotide sequence ID" value="NZ_JAPDDP010000048.1"/>
</dbReference>
<dbReference type="Proteomes" id="UP001147653">
    <property type="component" value="Unassembled WGS sequence"/>
</dbReference>
<keyword evidence="1" id="KW-1133">Transmembrane helix</keyword>
<proteinExistence type="predicted"/>
<accession>A0A9X3SHH7</accession>
<protein>
    <recommendedName>
        <fullName evidence="4">DUF2165 family protein</fullName>
    </recommendedName>
</protein>
<dbReference type="AlphaFoldDB" id="A0A9X3SHH7"/>
<organism evidence="2 3">
    <name type="scientific">Solirubrobacter phytolaccae</name>
    <dbReference type="NCBI Taxonomy" id="1404360"/>
    <lineage>
        <taxon>Bacteria</taxon>
        <taxon>Bacillati</taxon>
        <taxon>Actinomycetota</taxon>
        <taxon>Thermoleophilia</taxon>
        <taxon>Solirubrobacterales</taxon>
        <taxon>Solirubrobacteraceae</taxon>
        <taxon>Solirubrobacter</taxon>
    </lineage>
</organism>
<evidence type="ECO:0000313" key="2">
    <source>
        <dbReference type="EMBL" id="MDA0183212.1"/>
    </source>
</evidence>
<sequence>MLPLKRILIGFWAMYFSIVALSNAIDLLDSIGALHWTFLDSTNYDFMRGIVKIYDVGPTLTKLLLLGAFAVETVGAVLFWQALLGGRRVREALAWSALVWTAFVFMTEFFIAYTSESTFRELLMLTIGTALAVELLPD</sequence>